<protein>
    <submittedName>
        <fullName evidence="1">Uncharacterized protein</fullName>
    </submittedName>
</protein>
<evidence type="ECO:0000313" key="1">
    <source>
        <dbReference type="EMBL" id="KAG5627327.1"/>
    </source>
</evidence>
<accession>A0A9J6AT57</accession>
<evidence type="ECO:0000313" key="2">
    <source>
        <dbReference type="Proteomes" id="UP000824120"/>
    </source>
</evidence>
<dbReference type="Proteomes" id="UP000824120">
    <property type="component" value="Chromosome 2"/>
</dbReference>
<organism evidence="1 2">
    <name type="scientific">Solanum commersonii</name>
    <name type="common">Commerson's wild potato</name>
    <name type="synonym">Commerson's nightshade</name>
    <dbReference type="NCBI Taxonomy" id="4109"/>
    <lineage>
        <taxon>Eukaryota</taxon>
        <taxon>Viridiplantae</taxon>
        <taxon>Streptophyta</taxon>
        <taxon>Embryophyta</taxon>
        <taxon>Tracheophyta</taxon>
        <taxon>Spermatophyta</taxon>
        <taxon>Magnoliopsida</taxon>
        <taxon>eudicotyledons</taxon>
        <taxon>Gunneridae</taxon>
        <taxon>Pentapetalae</taxon>
        <taxon>asterids</taxon>
        <taxon>lamiids</taxon>
        <taxon>Solanales</taxon>
        <taxon>Solanaceae</taxon>
        <taxon>Solanoideae</taxon>
        <taxon>Solaneae</taxon>
        <taxon>Solanum</taxon>
    </lineage>
</organism>
<proteinExistence type="predicted"/>
<dbReference type="AlphaFoldDB" id="A0A9J6AT57"/>
<sequence>MLTLSVSQETDPLVGDAKFTNIEKEQRRLTGFTNLFSSFCIIQNSTEDQDSGLLLLFANAAFYL</sequence>
<gene>
    <name evidence="1" type="ORF">H5410_012545</name>
</gene>
<comment type="caution">
    <text evidence="1">The sequence shown here is derived from an EMBL/GenBank/DDBJ whole genome shotgun (WGS) entry which is preliminary data.</text>
</comment>
<dbReference type="EMBL" id="JACXVP010000002">
    <property type="protein sequence ID" value="KAG5627327.1"/>
    <property type="molecule type" value="Genomic_DNA"/>
</dbReference>
<reference evidence="1 2" key="1">
    <citation type="submission" date="2020-09" db="EMBL/GenBank/DDBJ databases">
        <title>De no assembly of potato wild relative species, Solanum commersonii.</title>
        <authorList>
            <person name="Cho K."/>
        </authorList>
    </citation>
    <scope>NUCLEOTIDE SEQUENCE [LARGE SCALE GENOMIC DNA]</scope>
    <source>
        <strain evidence="1">LZ3.2</strain>
        <tissue evidence="1">Leaf</tissue>
    </source>
</reference>
<keyword evidence="2" id="KW-1185">Reference proteome</keyword>
<name>A0A9J6AT57_SOLCO</name>